<dbReference type="WBParaSite" id="HPLM_0000647601-mRNA-1">
    <property type="protein sequence ID" value="HPLM_0000647601-mRNA-1"/>
    <property type="gene ID" value="HPLM_0000647601"/>
</dbReference>
<keyword evidence="2" id="KW-1185">Reference proteome</keyword>
<dbReference type="Proteomes" id="UP000268014">
    <property type="component" value="Unassembled WGS sequence"/>
</dbReference>
<proteinExistence type="predicted"/>
<dbReference type="EMBL" id="UZAF01016499">
    <property type="protein sequence ID" value="VDO29081.1"/>
    <property type="molecule type" value="Genomic_DNA"/>
</dbReference>
<organism evidence="3">
    <name type="scientific">Haemonchus placei</name>
    <name type="common">Barber's pole worm</name>
    <dbReference type="NCBI Taxonomy" id="6290"/>
    <lineage>
        <taxon>Eukaryota</taxon>
        <taxon>Metazoa</taxon>
        <taxon>Ecdysozoa</taxon>
        <taxon>Nematoda</taxon>
        <taxon>Chromadorea</taxon>
        <taxon>Rhabditida</taxon>
        <taxon>Rhabditina</taxon>
        <taxon>Rhabditomorpha</taxon>
        <taxon>Strongyloidea</taxon>
        <taxon>Trichostrongylidae</taxon>
        <taxon>Haemonchus</taxon>
    </lineage>
</organism>
<evidence type="ECO:0000313" key="3">
    <source>
        <dbReference type="WBParaSite" id="HPLM_0000647601-mRNA-1"/>
    </source>
</evidence>
<gene>
    <name evidence="1" type="ORF">HPLM_LOCUS6468</name>
</gene>
<reference evidence="1 2" key="2">
    <citation type="submission" date="2018-11" db="EMBL/GenBank/DDBJ databases">
        <authorList>
            <consortium name="Pathogen Informatics"/>
        </authorList>
    </citation>
    <scope>NUCLEOTIDE SEQUENCE [LARGE SCALE GENOMIC DNA]</scope>
    <source>
        <strain evidence="1 2">MHpl1</strain>
    </source>
</reference>
<protein>
    <submittedName>
        <fullName evidence="3">Zn_protease domain-containing protein</fullName>
    </submittedName>
</protein>
<accession>A0A0N4W8E8</accession>
<evidence type="ECO:0000313" key="2">
    <source>
        <dbReference type="Proteomes" id="UP000268014"/>
    </source>
</evidence>
<reference evidence="3" key="1">
    <citation type="submission" date="2017-02" db="UniProtKB">
        <authorList>
            <consortium name="WormBaseParasite"/>
        </authorList>
    </citation>
    <scope>IDENTIFICATION</scope>
</reference>
<sequence>MKAELHIEIAGDRALYKPMMFSRRLMGRKTLISAIIENERPQITFECQQVQKNATDSCH</sequence>
<name>A0A0N4W8E8_HAEPC</name>
<dbReference type="AlphaFoldDB" id="A0A0N4W8E8"/>
<evidence type="ECO:0000313" key="1">
    <source>
        <dbReference type="EMBL" id="VDO29081.1"/>
    </source>
</evidence>